<organism evidence="2 4">
    <name type="scientific">Adineta steineri</name>
    <dbReference type="NCBI Taxonomy" id="433720"/>
    <lineage>
        <taxon>Eukaryota</taxon>
        <taxon>Metazoa</taxon>
        <taxon>Spiralia</taxon>
        <taxon>Gnathifera</taxon>
        <taxon>Rotifera</taxon>
        <taxon>Eurotatoria</taxon>
        <taxon>Bdelloidea</taxon>
        <taxon>Adinetida</taxon>
        <taxon>Adinetidae</taxon>
        <taxon>Adineta</taxon>
    </lineage>
</organism>
<name>A0A815D3Q2_9BILA</name>
<sequence length="116" mass="12113">MFSKYFLLIVGLVAAVYIKTTNAYGVCSCMCCDGAGCEPRLVGTTQVPSCGELNCISSCSKAFPLACDSPSTGGISAPCQDVATTTIHSGAFIVQENSLFITLLLSSLLLVTKIIF</sequence>
<dbReference type="Proteomes" id="UP000663845">
    <property type="component" value="Unassembled WGS sequence"/>
</dbReference>
<reference evidence="2" key="1">
    <citation type="submission" date="2021-02" db="EMBL/GenBank/DDBJ databases">
        <authorList>
            <person name="Nowell W R."/>
        </authorList>
    </citation>
    <scope>NUCLEOTIDE SEQUENCE</scope>
</reference>
<evidence type="ECO:0000256" key="1">
    <source>
        <dbReference type="SAM" id="SignalP"/>
    </source>
</evidence>
<accession>A0A815D3Q2</accession>
<feature type="chain" id="PRO_5036227141" evidence="1">
    <location>
        <begin position="24"/>
        <end position="116"/>
    </location>
</feature>
<protein>
    <submittedName>
        <fullName evidence="2">Uncharacterized protein</fullName>
    </submittedName>
</protein>
<dbReference type="EMBL" id="CAJNOG010000551">
    <property type="protein sequence ID" value="CAF1292477.1"/>
    <property type="molecule type" value="Genomic_DNA"/>
</dbReference>
<evidence type="ECO:0000313" key="2">
    <source>
        <dbReference type="EMBL" id="CAF1292477.1"/>
    </source>
</evidence>
<gene>
    <name evidence="2" type="ORF">JYZ213_LOCUS31852</name>
    <name evidence="3" type="ORF">OXD698_LOCUS26697</name>
</gene>
<dbReference type="AlphaFoldDB" id="A0A815D3Q2"/>
<dbReference type="EMBL" id="CAJOAZ010002687">
    <property type="protein sequence ID" value="CAF3951181.1"/>
    <property type="molecule type" value="Genomic_DNA"/>
</dbReference>
<evidence type="ECO:0000313" key="3">
    <source>
        <dbReference type="EMBL" id="CAF3951181.1"/>
    </source>
</evidence>
<keyword evidence="1" id="KW-0732">Signal</keyword>
<proteinExistence type="predicted"/>
<dbReference type="Proteomes" id="UP000663844">
    <property type="component" value="Unassembled WGS sequence"/>
</dbReference>
<evidence type="ECO:0000313" key="4">
    <source>
        <dbReference type="Proteomes" id="UP000663845"/>
    </source>
</evidence>
<feature type="signal peptide" evidence="1">
    <location>
        <begin position="1"/>
        <end position="23"/>
    </location>
</feature>
<comment type="caution">
    <text evidence="2">The sequence shown here is derived from an EMBL/GenBank/DDBJ whole genome shotgun (WGS) entry which is preliminary data.</text>
</comment>